<keyword evidence="2" id="KW-1185">Reference proteome</keyword>
<organism evidence="2">
    <name type="scientific">Erwinia billingiae (strain Eb661)</name>
    <dbReference type="NCBI Taxonomy" id="634500"/>
    <lineage>
        <taxon>Bacteria</taxon>
        <taxon>Pseudomonadati</taxon>
        <taxon>Pseudomonadota</taxon>
        <taxon>Gammaproteobacteria</taxon>
        <taxon>Enterobacterales</taxon>
        <taxon>Erwiniaceae</taxon>
        <taxon>Erwinia</taxon>
    </lineage>
</organism>
<dbReference type="HOGENOM" id="CLU_109291_1_0_6"/>
<protein>
    <submittedName>
        <fullName evidence="1">Phage head completion/stabilization protein</fullName>
    </submittedName>
</protein>
<evidence type="ECO:0000313" key="2">
    <source>
        <dbReference type="Proteomes" id="UP000008793"/>
    </source>
</evidence>
<dbReference type="RefSeq" id="WP_013200146.1">
    <property type="nucleotide sequence ID" value="NC_014306.1"/>
</dbReference>
<dbReference type="InterPro" id="IPR009225">
    <property type="entry name" value="Phage_head_completion_GpL"/>
</dbReference>
<dbReference type="EMBL" id="FP236843">
    <property type="protein sequence ID" value="CAX57639.1"/>
    <property type="molecule type" value="Genomic_DNA"/>
</dbReference>
<reference evidence="1 2" key="1">
    <citation type="journal article" date="2010" name="BMC Genomics">
        <title>Genome comparison of the epiphytic bacteria Erwinia billingiae and E. tasmaniensis with the pear pathogen E. pyrifoliae.</title>
        <authorList>
            <person name="Kube M."/>
            <person name="Migdoll A.M."/>
            <person name="Gehring I."/>
            <person name="Heitmann K."/>
            <person name="Mayer Y."/>
            <person name="Kuhl H."/>
            <person name="Knaust F."/>
            <person name="Geider K."/>
            <person name="Reinhardt R."/>
        </authorList>
    </citation>
    <scope>NUCLEOTIDE SEQUENCE [LARGE SCALE GENOMIC DNA]</scope>
    <source>
        <strain evidence="1 2">Eb661</strain>
    </source>
</reference>
<dbReference type="STRING" id="634500.EbC_01080"/>
<accession>D8MKI3</accession>
<name>D8MKI3_ERWBE</name>
<sequence>MSLVASKEINPVEGEATDINDGGASVTSGTFWPEIRLSDVRRDMRLNGLVTTDRLKHAATESVLNVNRQLAEWRVGQQAEGYQSLEAVPSEEINDTTEYVFLYQRAVYCAAKALLTEGYRDVDTTGQGEKHAAALTSQIDTLWRDSNFAIRDIIGISRGLAELV</sequence>
<evidence type="ECO:0000313" key="1">
    <source>
        <dbReference type="EMBL" id="CAX57639.1"/>
    </source>
</evidence>
<dbReference type="Proteomes" id="UP000008793">
    <property type="component" value="Chromosome"/>
</dbReference>
<dbReference type="AlphaFoldDB" id="D8MKI3"/>
<dbReference type="GeneID" id="90510078"/>
<dbReference type="Pfam" id="PF05926">
    <property type="entry name" value="Phage_GPL"/>
    <property type="match status" value="1"/>
</dbReference>
<dbReference type="eggNOG" id="ENOG5032SDV">
    <property type="taxonomic scope" value="Bacteria"/>
</dbReference>
<dbReference type="KEGG" id="ebi:EbC_01080"/>
<gene>
    <name evidence="1" type="primary">gpL</name>
    <name evidence="1" type="ordered locus">EbC_01080</name>
</gene>
<proteinExistence type="predicted"/>